<sequence length="988" mass="115583">MKRNWDVEELIEHFTFLPKEMQLVGNKTGETRIGFAVLLKVFQYQARFPASKKEIPKAVVSYIAKQVNTDPQLFSQYDWNGRAIKYHRSQIREFCGFRASSTKDIQEVMDWVHDHVLPRNIELEWVKEKIYAEFHRRQLEPPTPERFDRVVRSVIRTYESSFFDQIYHRLSNTSIAQIDSLIHLWTSESSEENINPKDQERPLTFRELVADPGRVGLDSLFREISKLRTIRHLQLPEDLFLKVPPKMIKRYRQRAVTEDIRELRRHPAPVRYTLLSAFFWSRGREITDNLVELLIQIVHRIGARAERKVEKEILHDLKRVHGKTGLLYRLAETALEHPDGIVREVLFPVVQEETLRSIVKEMKNTGPAYRQKVYTVMRSSYGTHYRRMVPEILDVLHFRSNNDVHQPVIEALQLLKQYARTSHHHYAETDDVPIEGVVRPAWVETVIDQETQRINRINYEISVLHALRDKLRCKEIWVVGADRYRNPEEDLPKDFDQYREEHYQALKQPLEADAFITKLQQNMHEVLERLNVGIPSNPKVRISTKGNGWISVSPLEPQPEPRNLTLIKAHIMKRWPMTSLLDILKEADLRIGFTERFKTVAVREVLDRETIQKRLILCLYGLGTNTGLKRVSAGDHGESYKDLLYIRRKFIHKENLRQAIAGVVNAILNHRIQEIWGDGTTSCASDSKKFGAWDQNLMTEWHIRYRGRGVMIYWHVEKNSTCVYSQLKSCSSSEVAAMIEGLLRHSTDMNIEKNYVDTHGQSEVAFAFCHLLGYHLMPRFKAIHSQKLYRPEAGMSDAYPHLQPVLTRPINWELIRQQYDQMMKYATALRLGTAETEAILKRFIRNSGHPTYRALSELGKAVKTIFLCEYLHSEEVRREIQEGLNVVENWNSANSFIFYGKGGEIQTNQLEDQEVAVLSLHLLQNCLVFINTLMIQEVLMEDNHKLLSRLYPEDFRALTPLIYSHVNPYGTFRLNMRERLSLGKRNVS</sequence>
<dbReference type="NCBIfam" id="NF033527">
    <property type="entry name" value="transpos_Tn3"/>
    <property type="match status" value="1"/>
</dbReference>
<accession>A0A1G6LXP8</accession>
<evidence type="ECO:0000259" key="5">
    <source>
        <dbReference type="Pfam" id="PF01526"/>
    </source>
</evidence>
<feature type="domain" description="DUF4158" evidence="6">
    <location>
        <begin position="4"/>
        <end position="153"/>
    </location>
</feature>
<gene>
    <name evidence="7" type="ORF">SAMN04488112_108175</name>
</gene>
<reference evidence="7 8" key="1">
    <citation type="submission" date="2016-10" db="EMBL/GenBank/DDBJ databases">
        <authorList>
            <person name="de Groot N.N."/>
        </authorList>
    </citation>
    <scope>NUCLEOTIDE SEQUENCE [LARGE SCALE GENOMIC DNA]</scope>
    <source>
        <strain evidence="7 8">DSM 45514</strain>
    </source>
</reference>
<keyword evidence="2" id="KW-0815">Transposition</keyword>
<keyword evidence="8" id="KW-1185">Reference proteome</keyword>
<dbReference type="RefSeq" id="WP_091569343.1">
    <property type="nucleotide sequence ID" value="NZ_FMZA01000008.1"/>
</dbReference>
<evidence type="ECO:0000259" key="6">
    <source>
        <dbReference type="Pfam" id="PF13700"/>
    </source>
</evidence>
<evidence type="ECO:0000256" key="3">
    <source>
        <dbReference type="ARBA" id="ARBA00023125"/>
    </source>
</evidence>
<dbReference type="InterPro" id="IPR025296">
    <property type="entry name" value="DUF4158"/>
</dbReference>
<dbReference type="GO" id="GO:0004803">
    <property type="term" value="F:transposase activity"/>
    <property type="evidence" value="ECO:0007669"/>
    <property type="project" value="InterPro"/>
</dbReference>
<keyword evidence="4" id="KW-0233">DNA recombination</keyword>
<proteinExistence type="inferred from homology"/>
<protein>
    <submittedName>
        <fullName evidence="7">Transposase and inactivated derivatives, TnpA family</fullName>
    </submittedName>
</protein>
<dbReference type="Pfam" id="PF13700">
    <property type="entry name" value="DUF4158"/>
    <property type="match status" value="1"/>
</dbReference>
<name>A0A1G6LXP8_9BACL</name>
<feature type="domain" description="Tn3 transposase DDE" evidence="5">
    <location>
        <begin position="582"/>
        <end position="972"/>
    </location>
</feature>
<evidence type="ECO:0000313" key="8">
    <source>
        <dbReference type="Proteomes" id="UP000199387"/>
    </source>
</evidence>
<dbReference type="InterPro" id="IPR047653">
    <property type="entry name" value="Tn3-like_transpos"/>
</dbReference>
<dbReference type="Proteomes" id="UP000199387">
    <property type="component" value="Unassembled WGS sequence"/>
</dbReference>
<evidence type="ECO:0000256" key="1">
    <source>
        <dbReference type="ARBA" id="ARBA00009402"/>
    </source>
</evidence>
<dbReference type="InterPro" id="IPR002513">
    <property type="entry name" value="Tn3_Tnp_DDE_dom"/>
</dbReference>
<dbReference type="EMBL" id="FMZA01000008">
    <property type="protein sequence ID" value="SDC48078.1"/>
    <property type="molecule type" value="Genomic_DNA"/>
</dbReference>
<comment type="similarity">
    <text evidence="1">Belongs to the transposase 7 family.</text>
</comment>
<evidence type="ECO:0000256" key="2">
    <source>
        <dbReference type="ARBA" id="ARBA00022578"/>
    </source>
</evidence>
<evidence type="ECO:0000313" key="7">
    <source>
        <dbReference type="EMBL" id="SDC48078.1"/>
    </source>
</evidence>
<dbReference type="OrthoDB" id="3538665at2"/>
<keyword evidence="3" id="KW-0238">DNA-binding</keyword>
<dbReference type="Pfam" id="PF01526">
    <property type="entry name" value="DDE_Tnp_Tn3"/>
    <property type="match status" value="1"/>
</dbReference>
<dbReference type="GO" id="GO:0006313">
    <property type="term" value="P:DNA transposition"/>
    <property type="evidence" value="ECO:0007669"/>
    <property type="project" value="InterPro"/>
</dbReference>
<dbReference type="GO" id="GO:0003677">
    <property type="term" value="F:DNA binding"/>
    <property type="evidence" value="ECO:0007669"/>
    <property type="project" value="UniProtKB-KW"/>
</dbReference>
<evidence type="ECO:0000256" key="4">
    <source>
        <dbReference type="ARBA" id="ARBA00023172"/>
    </source>
</evidence>
<organism evidence="7 8">
    <name type="scientific">Melghirimyces thermohalophilus</name>
    <dbReference type="NCBI Taxonomy" id="1236220"/>
    <lineage>
        <taxon>Bacteria</taxon>
        <taxon>Bacillati</taxon>
        <taxon>Bacillota</taxon>
        <taxon>Bacilli</taxon>
        <taxon>Bacillales</taxon>
        <taxon>Thermoactinomycetaceae</taxon>
        <taxon>Melghirimyces</taxon>
    </lineage>
</organism>
<dbReference type="AlphaFoldDB" id="A0A1G6LXP8"/>